<dbReference type="EMBL" id="VSRR010001350">
    <property type="protein sequence ID" value="MPC24605.1"/>
    <property type="molecule type" value="Genomic_DNA"/>
</dbReference>
<feature type="compositionally biased region" description="Basic and acidic residues" evidence="1">
    <location>
        <begin position="19"/>
        <end position="41"/>
    </location>
</feature>
<protein>
    <submittedName>
        <fullName evidence="2">Uncharacterized protein</fullName>
    </submittedName>
</protein>
<evidence type="ECO:0000313" key="2">
    <source>
        <dbReference type="EMBL" id="MPC24605.1"/>
    </source>
</evidence>
<dbReference type="Proteomes" id="UP000324222">
    <property type="component" value="Unassembled WGS sequence"/>
</dbReference>
<evidence type="ECO:0000313" key="3">
    <source>
        <dbReference type="Proteomes" id="UP000324222"/>
    </source>
</evidence>
<comment type="caution">
    <text evidence="2">The sequence shown here is derived from an EMBL/GenBank/DDBJ whole genome shotgun (WGS) entry which is preliminary data.</text>
</comment>
<gene>
    <name evidence="2" type="ORF">E2C01_017693</name>
</gene>
<organism evidence="2 3">
    <name type="scientific">Portunus trituberculatus</name>
    <name type="common">Swimming crab</name>
    <name type="synonym">Neptunus trituberculatus</name>
    <dbReference type="NCBI Taxonomy" id="210409"/>
    <lineage>
        <taxon>Eukaryota</taxon>
        <taxon>Metazoa</taxon>
        <taxon>Ecdysozoa</taxon>
        <taxon>Arthropoda</taxon>
        <taxon>Crustacea</taxon>
        <taxon>Multicrustacea</taxon>
        <taxon>Malacostraca</taxon>
        <taxon>Eumalacostraca</taxon>
        <taxon>Eucarida</taxon>
        <taxon>Decapoda</taxon>
        <taxon>Pleocyemata</taxon>
        <taxon>Brachyura</taxon>
        <taxon>Eubrachyura</taxon>
        <taxon>Portunoidea</taxon>
        <taxon>Portunidae</taxon>
        <taxon>Portuninae</taxon>
        <taxon>Portunus</taxon>
    </lineage>
</organism>
<evidence type="ECO:0000256" key="1">
    <source>
        <dbReference type="SAM" id="MobiDB-lite"/>
    </source>
</evidence>
<accession>A0A5B7DTK2</accession>
<dbReference type="AlphaFoldDB" id="A0A5B7DTK2"/>
<keyword evidence="3" id="KW-1185">Reference proteome</keyword>
<feature type="region of interest" description="Disordered" evidence="1">
    <location>
        <begin position="18"/>
        <end position="41"/>
    </location>
</feature>
<sequence>MQLGTPGASRDVRFLVVPEPKEGKGRGGERRGDGKTFAENSDDLHISGEARMSATRATQHRRGGKVSTAAGEALLAGGSVTNTH</sequence>
<reference evidence="2 3" key="1">
    <citation type="submission" date="2019-05" db="EMBL/GenBank/DDBJ databases">
        <title>Another draft genome of Portunus trituberculatus and its Hox gene families provides insights of decapod evolution.</title>
        <authorList>
            <person name="Jeong J.-H."/>
            <person name="Song I."/>
            <person name="Kim S."/>
            <person name="Choi T."/>
            <person name="Kim D."/>
            <person name="Ryu S."/>
            <person name="Kim W."/>
        </authorList>
    </citation>
    <scope>NUCLEOTIDE SEQUENCE [LARGE SCALE GENOMIC DNA]</scope>
    <source>
        <tissue evidence="2">Muscle</tissue>
    </source>
</reference>
<feature type="region of interest" description="Disordered" evidence="1">
    <location>
        <begin position="54"/>
        <end position="84"/>
    </location>
</feature>
<proteinExistence type="predicted"/>
<name>A0A5B7DTK2_PORTR</name>